<dbReference type="Pfam" id="PF16561">
    <property type="entry name" value="AMPK1_CBM"/>
    <property type="match status" value="1"/>
</dbReference>
<dbReference type="KEGG" id="qsa:O6P43_014465"/>
<organism evidence="4 5">
    <name type="scientific">Quillaja saponaria</name>
    <name type="common">Soap bark tree</name>
    <dbReference type="NCBI Taxonomy" id="32244"/>
    <lineage>
        <taxon>Eukaryota</taxon>
        <taxon>Viridiplantae</taxon>
        <taxon>Streptophyta</taxon>
        <taxon>Embryophyta</taxon>
        <taxon>Tracheophyta</taxon>
        <taxon>Spermatophyta</taxon>
        <taxon>Magnoliopsida</taxon>
        <taxon>eudicotyledons</taxon>
        <taxon>Gunneridae</taxon>
        <taxon>Pentapetalae</taxon>
        <taxon>rosids</taxon>
        <taxon>fabids</taxon>
        <taxon>Fabales</taxon>
        <taxon>Quillajaceae</taxon>
        <taxon>Quillaja</taxon>
    </lineage>
</organism>
<name>A0AAD7PQY5_QUISA</name>
<dbReference type="Pfam" id="PF04739">
    <property type="entry name" value="AMPKBI"/>
    <property type="match status" value="1"/>
</dbReference>
<dbReference type="EMBL" id="JARAOO010000006">
    <property type="protein sequence ID" value="KAJ7964693.1"/>
    <property type="molecule type" value="Genomic_DNA"/>
</dbReference>
<dbReference type="InterPro" id="IPR032640">
    <property type="entry name" value="AMPK1_CBM"/>
</dbReference>
<comment type="similarity">
    <text evidence="1">Belongs to the 5'-AMP-activated protein kinase beta subunit family.</text>
</comment>
<accession>A0AAD7PQY5</accession>
<keyword evidence="5" id="KW-1185">Reference proteome</keyword>
<comment type="caution">
    <text evidence="4">The sequence shown here is derived from an EMBL/GenBank/DDBJ whole genome shotgun (WGS) entry which is preliminary data.</text>
</comment>
<feature type="region of interest" description="Disordered" evidence="2">
    <location>
        <begin position="21"/>
        <end position="80"/>
    </location>
</feature>
<dbReference type="AlphaFoldDB" id="A0AAD7PQY5"/>
<dbReference type="InterPro" id="IPR013783">
    <property type="entry name" value="Ig-like_fold"/>
</dbReference>
<proteinExistence type="inferred from homology"/>
<feature type="compositionally biased region" description="Pro residues" evidence="2">
    <location>
        <begin position="243"/>
        <end position="252"/>
    </location>
</feature>
<dbReference type="InterPro" id="IPR043554">
    <property type="entry name" value="KINB"/>
</dbReference>
<dbReference type="SUPFAM" id="SSF81296">
    <property type="entry name" value="E set domains"/>
    <property type="match status" value="1"/>
</dbReference>
<evidence type="ECO:0000259" key="3">
    <source>
        <dbReference type="SMART" id="SM01010"/>
    </source>
</evidence>
<dbReference type="Gene3D" id="6.20.250.60">
    <property type="match status" value="1"/>
</dbReference>
<sequence length="317" mass="35823">MYEDGLMSLTERVSKIESGFLPSSIMGNDSGRKDGEGTSGGNKFDKNYGQQRSFPQGGVLLHNHANGRFPDPMAQSSADNPRLAFHPPLLMVTPQVPAVALQRAGEAMQPQHALLQNGHVEYVLHEKMTRVKISWNHTGNNVAITGSWDNWKTTELLQSSGVNFITMKTLPEGIYQYRFIVDGYLTYAPDFPWQCDDSGYAYNILDLQEYIPETIPRLSDYESPPSPPSSYDNRSFNEDEFSKPPPDLPPQLPVTISNEPPSTKDSHHSPSGPTHVELNHLYICKNEKDPLVALRSTHRFQQKFVTVIFYRPLYRER</sequence>
<dbReference type="InterPro" id="IPR037256">
    <property type="entry name" value="ASC_dom_sf"/>
</dbReference>
<dbReference type="SUPFAM" id="SSF160219">
    <property type="entry name" value="AMPKBI-like"/>
    <property type="match status" value="1"/>
</dbReference>
<dbReference type="InterPro" id="IPR006828">
    <property type="entry name" value="ASC_dom"/>
</dbReference>
<feature type="domain" description="Association with the SNF1 complex (ASC)" evidence="3">
    <location>
        <begin position="224"/>
        <end position="313"/>
    </location>
</feature>
<evidence type="ECO:0000313" key="5">
    <source>
        <dbReference type="Proteomes" id="UP001163823"/>
    </source>
</evidence>
<protein>
    <submittedName>
        <fullName evidence="4">SNF1-related protein kinase regulatory subunit beta-2</fullName>
    </submittedName>
</protein>
<evidence type="ECO:0000313" key="4">
    <source>
        <dbReference type="EMBL" id="KAJ7964693.1"/>
    </source>
</evidence>
<dbReference type="Gene3D" id="2.60.40.10">
    <property type="entry name" value="Immunoglobulins"/>
    <property type="match status" value="1"/>
</dbReference>
<dbReference type="Proteomes" id="UP001163823">
    <property type="component" value="Chromosome 6"/>
</dbReference>
<evidence type="ECO:0000256" key="1">
    <source>
        <dbReference type="ARBA" id="ARBA00010926"/>
    </source>
</evidence>
<reference evidence="4" key="1">
    <citation type="journal article" date="2023" name="Science">
        <title>Elucidation of the pathway for biosynthesis of saponin adjuvants from the soapbark tree.</title>
        <authorList>
            <person name="Reed J."/>
            <person name="Orme A."/>
            <person name="El-Demerdash A."/>
            <person name="Owen C."/>
            <person name="Martin L.B.B."/>
            <person name="Misra R.C."/>
            <person name="Kikuchi S."/>
            <person name="Rejzek M."/>
            <person name="Martin A.C."/>
            <person name="Harkess A."/>
            <person name="Leebens-Mack J."/>
            <person name="Louveau T."/>
            <person name="Stephenson M.J."/>
            <person name="Osbourn A."/>
        </authorList>
    </citation>
    <scope>NUCLEOTIDE SEQUENCE</scope>
    <source>
        <strain evidence="4">S10</strain>
    </source>
</reference>
<dbReference type="PANTHER" id="PTHR46316:SF6">
    <property type="entry name" value="ASSOCIATION WITH THE SNF1 COMPLEX (ASC) DOMAIN-CONTAINING PROTEIN"/>
    <property type="match status" value="1"/>
</dbReference>
<evidence type="ECO:0000256" key="2">
    <source>
        <dbReference type="SAM" id="MobiDB-lite"/>
    </source>
</evidence>
<gene>
    <name evidence="4" type="ORF">O6P43_014465</name>
</gene>
<dbReference type="GO" id="GO:0009507">
    <property type="term" value="C:chloroplast"/>
    <property type="evidence" value="ECO:0007669"/>
    <property type="project" value="UniProtKB-ARBA"/>
</dbReference>
<dbReference type="PANTHER" id="PTHR46316">
    <property type="entry name" value="SNF1-RELATED PROTEIN KINASE REGULATORY SUBUNIT BETA-1"/>
    <property type="match status" value="1"/>
</dbReference>
<dbReference type="CDD" id="cd02859">
    <property type="entry name" value="E_set_AMPKbeta_like_N"/>
    <property type="match status" value="1"/>
</dbReference>
<dbReference type="SMART" id="SM01010">
    <property type="entry name" value="AMPKBI"/>
    <property type="match status" value="1"/>
</dbReference>
<feature type="region of interest" description="Disordered" evidence="2">
    <location>
        <begin position="217"/>
        <end position="273"/>
    </location>
</feature>
<dbReference type="InterPro" id="IPR014756">
    <property type="entry name" value="Ig_E-set"/>
</dbReference>